<evidence type="ECO:0000256" key="1">
    <source>
        <dbReference type="ARBA" id="ARBA00009013"/>
    </source>
</evidence>
<dbReference type="InterPro" id="IPR002645">
    <property type="entry name" value="STAS_dom"/>
</dbReference>
<gene>
    <name evidence="5" type="ordered locus">Sros_6798</name>
</gene>
<dbReference type="Proteomes" id="UP000002029">
    <property type="component" value="Chromosome"/>
</dbReference>
<protein>
    <recommendedName>
        <fullName evidence="2">Anti-sigma factor antagonist</fullName>
    </recommendedName>
</protein>
<dbReference type="InterPro" id="IPR003658">
    <property type="entry name" value="Anti-sigma_ant"/>
</dbReference>
<dbReference type="EMBL" id="CP001814">
    <property type="protein sequence ID" value="ACZ89507.1"/>
    <property type="molecule type" value="Genomic_DNA"/>
</dbReference>
<dbReference type="InterPro" id="IPR036513">
    <property type="entry name" value="STAS_dom_sf"/>
</dbReference>
<dbReference type="OrthoDB" id="5471473at2"/>
<keyword evidence="6" id="KW-1185">Reference proteome</keyword>
<dbReference type="PANTHER" id="PTHR33495">
    <property type="entry name" value="ANTI-SIGMA FACTOR ANTAGONIST TM_1081-RELATED-RELATED"/>
    <property type="match status" value="1"/>
</dbReference>
<dbReference type="Pfam" id="PF01740">
    <property type="entry name" value="STAS"/>
    <property type="match status" value="1"/>
</dbReference>
<evidence type="ECO:0000259" key="4">
    <source>
        <dbReference type="PROSITE" id="PS50801"/>
    </source>
</evidence>
<evidence type="ECO:0000256" key="2">
    <source>
        <dbReference type="RuleBase" id="RU003749"/>
    </source>
</evidence>
<dbReference type="KEGG" id="sro:Sros_6798"/>
<dbReference type="STRING" id="479432.Sros_6798"/>
<dbReference type="GO" id="GO:0043856">
    <property type="term" value="F:anti-sigma factor antagonist activity"/>
    <property type="evidence" value="ECO:0007669"/>
    <property type="project" value="InterPro"/>
</dbReference>
<dbReference type="AlphaFoldDB" id="D2B5K2"/>
<feature type="compositionally biased region" description="Pro residues" evidence="3">
    <location>
        <begin position="136"/>
        <end position="150"/>
    </location>
</feature>
<dbReference type="CDD" id="cd07043">
    <property type="entry name" value="STAS_anti-anti-sigma_factors"/>
    <property type="match status" value="1"/>
</dbReference>
<evidence type="ECO:0000313" key="6">
    <source>
        <dbReference type="Proteomes" id="UP000002029"/>
    </source>
</evidence>
<sequence length="150" mass="15838">MLFGAGHGSAFTISCDLRENAAVIRVGGELGFHSAPLLREQLRRIWDGPDRPFLIVDLTEVTFCDSVGLSELVSALQHSEATGTRFVLAGVHGPLARVLTITGLRKAFEIHPSSDDALRQAAEARPDLPADGRPLSPGPDGTPPPAAPAL</sequence>
<dbReference type="RefSeq" id="WP_012893238.1">
    <property type="nucleotide sequence ID" value="NC_013595.1"/>
</dbReference>
<evidence type="ECO:0000313" key="5">
    <source>
        <dbReference type="EMBL" id="ACZ89507.1"/>
    </source>
</evidence>
<name>D2B5K2_STRRD</name>
<dbReference type="PANTHER" id="PTHR33495:SF2">
    <property type="entry name" value="ANTI-SIGMA FACTOR ANTAGONIST TM_1081-RELATED"/>
    <property type="match status" value="1"/>
</dbReference>
<dbReference type="NCBIfam" id="TIGR00377">
    <property type="entry name" value="ant_ant_sig"/>
    <property type="match status" value="1"/>
</dbReference>
<comment type="similarity">
    <text evidence="1 2">Belongs to the anti-sigma-factor antagonist family.</text>
</comment>
<organism evidence="5 6">
    <name type="scientific">Streptosporangium roseum (strain ATCC 12428 / DSM 43021 / JCM 3005 / KCTC 9067 / NCIMB 10171 / NRRL 2505 / NI 9100)</name>
    <dbReference type="NCBI Taxonomy" id="479432"/>
    <lineage>
        <taxon>Bacteria</taxon>
        <taxon>Bacillati</taxon>
        <taxon>Actinomycetota</taxon>
        <taxon>Actinomycetes</taxon>
        <taxon>Streptosporangiales</taxon>
        <taxon>Streptosporangiaceae</taxon>
        <taxon>Streptosporangium</taxon>
    </lineage>
</organism>
<dbReference type="eggNOG" id="COG1366">
    <property type="taxonomic scope" value="Bacteria"/>
</dbReference>
<dbReference type="Gene3D" id="3.30.750.24">
    <property type="entry name" value="STAS domain"/>
    <property type="match status" value="1"/>
</dbReference>
<dbReference type="PROSITE" id="PS50801">
    <property type="entry name" value="STAS"/>
    <property type="match status" value="1"/>
</dbReference>
<feature type="region of interest" description="Disordered" evidence="3">
    <location>
        <begin position="115"/>
        <end position="150"/>
    </location>
</feature>
<proteinExistence type="inferred from homology"/>
<dbReference type="SUPFAM" id="SSF52091">
    <property type="entry name" value="SpoIIaa-like"/>
    <property type="match status" value="1"/>
</dbReference>
<feature type="domain" description="STAS" evidence="4">
    <location>
        <begin position="11"/>
        <end position="121"/>
    </location>
</feature>
<accession>D2B5K2</accession>
<evidence type="ECO:0000256" key="3">
    <source>
        <dbReference type="SAM" id="MobiDB-lite"/>
    </source>
</evidence>
<reference evidence="5 6" key="1">
    <citation type="journal article" date="2010" name="Stand. Genomic Sci.">
        <title>Complete genome sequence of Streptosporangium roseum type strain (NI 9100).</title>
        <authorList>
            <person name="Nolan M."/>
            <person name="Sikorski J."/>
            <person name="Jando M."/>
            <person name="Lucas S."/>
            <person name="Lapidus A."/>
            <person name="Glavina Del Rio T."/>
            <person name="Chen F."/>
            <person name="Tice H."/>
            <person name="Pitluck S."/>
            <person name="Cheng J.F."/>
            <person name="Chertkov O."/>
            <person name="Sims D."/>
            <person name="Meincke L."/>
            <person name="Brettin T."/>
            <person name="Han C."/>
            <person name="Detter J.C."/>
            <person name="Bruce D."/>
            <person name="Goodwin L."/>
            <person name="Land M."/>
            <person name="Hauser L."/>
            <person name="Chang Y.J."/>
            <person name="Jeffries C.D."/>
            <person name="Ivanova N."/>
            <person name="Mavromatis K."/>
            <person name="Mikhailova N."/>
            <person name="Chen A."/>
            <person name="Palaniappan K."/>
            <person name="Chain P."/>
            <person name="Rohde M."/>
            <person name="Goker M."/>
            <person name="Bristow J."/>
            <person name="Eisen J.A."/>
            <person name="Markowitz V."/>
            <person name="Hugenholtz P."/>
            <person name="Kyrpides N.C."/>
            <person name="Klenk H.P."/>
        </authorList>
    </citation>
    <scope>NUCLEOTIDE SEQUENCE [LARGE SCALE GENOMIC DNA]</scope>
    <source>
        <strain evidence="6">ATCC 12428 / DSM 43021 / JCM 3005 / NI 9100</strain>
    </source>
</reference>
<feature type="compositionally biased region" description="Basic and acidic residues" evidence="3">
    <location>
        <begin position="115"/>
        <end position="130"/>
    </location>
</feature>
<dbReference type="HOGENOM" id="CLU_115403_3_2_11"/>